<accession>A0A2W5ABK1</accession>
<organism evidence="2 3">
    <name type="scientific">Sphingomonas sanxanigenens</name>
    <dbReference type="NCBI Taxonomy" id="397260"/>
    <lineage>
        <taxon>Bacteria</taxon>
        <taxon>Pseudomonadati</taxon>
        <taxon>Pseudomonadota</taxon>
        <taxon>Alphaproteobacteria</taxon>
        <taxon>Sphingomonadales</taxon>
        <taxon>Sphingomonadaceae</taxon>
        <taxon>Sphingomonas</taxon>
    </lineage>
</organism>
<dbReference type="InterPro" id="IPR044855">
    <property type="entry name" value="CoA-Trfase_III_dom3_sf"/>
</dbReference>
<proteinExistence type="predicted"/>
<evidence type="ECO:0000313" key="2">
    <source>
        <dbReference type="EMBL" id="PZO89729.1"/>
    </source>
</evidence>
<sequence length="106" mass="11603">MSRGRVDKDAFYTLLAELTHERTAAECIARLRSHGVPCSPYRTVAEALADPQIAYRGALARVEYAAGEFDVLAPPFRFSRDALTVGRSAPQFGQHTSEYLGVGMKA</sequence>
<dbReference type="InterPro" id="IPR003673">
    <property type="entry name" value="CoA-Trfase_fam_III"/>
</dbReference>
<evidence type="ECO:0000256" key="1">
    <source>
        <dbReference type="ARBA" id="ARBA00022679"/>
    </source>
</evidence>
<dbReference type="PANTHER" id="PTHR48207:SF3">
    <property type="entry name" value="SUCCINATE--HYDROXYMETHYLGLUTARATE COA-TRANSFERASE"/>
    <property type="match status" value="1"/>
</dbReference>
<dbReference type="Pfam" id="PF02515">
    <property type="entry name" value="CoA_transf_3"/>
    <property type="match status" value="1"/>
</dbReference>
<keyword evidence="1" id="KW-0808">Transferase</keyword>
<comment type="caution">
    <text evidence="2">The sequence shown here is derived from an EMBL/GenBank/DDBJ whole genome shotgun (WGS) entry which is preliminary data.</text>
</comment>
<dbReference type="Proteomes" id="UP000249066">
    <property type="component" value="Unassembled WGS sequence"/>
</dbReference>
<dbReference type="EMBL" id="QFNN01000048">
    <property type="protein sequence ID" value="PZO89729.1"/>
    <property type="molecule type" value="Genomic_DNA"/>
</dbReference>
<reference evidence="2 3" key="1">
    <citation type="submission" date="2017-08" db="EMBL/GenBank/DDBJ databases">
        <title>Infants hospitalized years apart are colonized by the same room-sourced microbial strains.</title>
        <authorList>
            <person name="Brooks B."/>
            <person name="Olm M.R."/>
            <person name="Firek B.A."/>
            <person name="Baker R."/>
            <person name="Thomas B.C."/>
            <person name="Morowitz M.J."/>
            <person name="Banfield J.F."/>
        </authorList>
    </citation>
    <scope>NUCLEOTIDE SEQUENCE [LARGE SCALE GENOMIC DNA]</scope>
    <source>
        <strain evidence="2">S2_018_000_R2_101</strain>
    </source>
</reference>
<dbReference type="InterPro" id="IPR050483">
    <property type="entry name" value="CoA-transferase_III_domain"/>
</dbReference>
<protein>
    <submittedName>
        <fullName evidence="2">Uncharacterized protein</fullName>
    </submittedName>
</protein>
<dbReference type="Gene3D" id="3.40.50.10540">
    <property type="entry name" value="Crotonobetainyl-coa:carnitine coa-transferase, domain 1"/>
    <property type="match status" value="1"/>
</dbReference>
<gene>
    <name evidence="2" type="ORF">DI623_09180</name>
</gene>
<dbReference type="SUPFAM" id="SSF89796">
    <property type="entry name" value="CoA-transferase family III (CaiB/BaiF)"/>
    <property type="match status" value="1"/>
</dbReference>
<dbReference type="GO" id="GO:0008410">
    <property type="term" value="F:CoA-transferase activity"/>
    <property type="evidence" value="ECO:0007669"/>
    <property type="project" value="TreeGrafter"/>
</dbReference>
<dbReference type="AlphaFoldDB" id="A0A2W5ABK1"/>
<name>A0A2W5ABK1_9SPHN</name>
<evidence type="ECO:0000313" key="3">
    <source>
        <dbReference type="Proteomes" id="UP000249066"/>
    </source>
</evidence>
<dbReference type="PANTHER" id="PTHR48207">
    <property type="entry name" value="SUCCINATE--HYDROXYMETHYLGLUTARATE COA-TRANSFERASE"/>
    <property type="match status" value="1"/>
</dbReference>
<dbReference type="Gene3D" id="3.30.1540.10">
    <property type="entry name" value="formyl-coa transferase, domain 3"/>
    <property type="match status" value="1"/>
</dbReference>
<dbReference type="InterPro" id="IPR023606">
    <property type="entry name" value="CoA-Trfase_III_dom_1_sf"/>
</dbReference>